<name>A0A842A183_9LIST</name>
<reference evidence="1 2" key="1">
    <citation type="submission" date="2020-03" db="EMBL/GenBank/DDBJ databases">
        <title>Soil Listeria distribution.</title>
        <authorList>
            <person name="Liao J."/>
            <person name="Wiedmann M."/>
        </authorList>
    </citation>
    <scope>NUCLEOTIDE SEQUENCE [LARGE SCALE GENOMIC DNA]</scope>
    <source>
        <strain evidence="1 2">FSL L7-0149</strain>
    </source>
</reference>
<dbReference type="EMBL" id="JAARZA010000004">
    <property type="protein sequence ID" value="MBC2241069.1"/>
    <property type="molecule type" value="Genomic_DNA"/>
</dbReference>
<dbReference type="NCBIfam" id="NF033608">
    <property type="entry name" value="type_I_tox_Fst"/>
    <property type="match status" value="1"/>
</dbReference>
<sequence length="43" mass="5081">MSIGMELLTTKMGVCRRADCVGCVLSIFDYWLENRRKKTRSRR</sequence>
<dbReference type="Proteomes" id="UP000553016">
    <property type="component" value="Unassembled WGS sequence"/>
</dbReference>
<protein>
    <submittedName>
        <fullName evidence="1">Type I toxin-antitoxin system Fst family toxin</fullName>
    </submittedName>
</protein>
<proteinExistence type="predicted"/>
<evidence type="ECO:0000313" key="2">
    <source>
        <dbReference type="Proteomes" id="UP000553016"/>
    </source>
</evidence>
<evidence type="ECO:0000313" key="1">
    <source>
        <dbReference type="EMBL" id="MBC2241069.1"/>
    </source>
</evidence>
<accession>A0A842A183</accession>
<organism evidence="1 2">
    <name type="scientific">Listeria booriae</name>
    <dbReference type="NCBI Taxonomy" id="1552123"/>
    <lineage>
        <taxon>Bacteria</taxon>
        <taxon>Bacillati</taxon>
        <taxon>Bacillota</taxon>
        <taxon>Bacilli</taxon>
        <taxon>Bacillales</taxon>
        <taxon>Listeriaceae</taxon>
        <taxon>Listeria</taxon>
    </lineage>
</organism>
<dbReference type="AlphaFoldDB" id="A0A842A183"/>
<gene>
    <name evidence="1" type="ORF">HCB35_11395</name>
</gene>
<comment type="caution">
    <text evidence="1">The sequence shown here is derived from an EMBL/GenBank/DDBJ whole genome shotgun (WGS) entry which is preliminary data.</text>
</comment>